<dbReference type="Proteomes" id="UP000256970">
    <property type="component" value="Unassembled WGS sequence"/>
</dbReference>
<evidence type="ECO:0008006" key="8">
    <source>
        <dbReference type="Google" id="ProtNLM"/>
    </source>
</evidence>
<dbReference type="Pfam" id="PF00232">
    <property type="entry name" value="Glyco_hydro_1"/>
    <property type="match status" value="1"/>
</dbReference>
<dbReference type="InterPro" id="IPR001360">
    <property type="entry name" value="Glyco_hydro_1"/>
</dbReference>
<dbReference type="SUPFAM" id="SSF51445">
    <property type="entry name" value="(Trans)glycosidases"/>
    <property type="match status" value="1"/>
</dbReference>
<keyword evidence="3" id="KW-0326">Glycosidase</keyword>
<dbReference type="EMBL" id="FNXT01001222">
    <property type="protein sequence ID" value="SZX74986.1"/>
    <property type="molecule type" value="Genomic_DNA"/>
</dbReference>
<organism evidence="6 7">
    <name type="scientific">Tetradesmus obliquus</name>
    <name type="common">Green alga</name>
    <name type="synonym">Acutodesmus obliquus</name>
    <dbReference type="NCBI Taxonomy" id="3088"/>
    <lineage>
        <taxon>Eukaryota</taxon>
        <taxon>Viridiplantae</taxon>
        <taxon>Chlorophyta</taxon>
        <taxon>core chlorophytes</taxon>
        <taxon>Chlorophyceae</taxon>
        <taxon>CS clade</taxon>
        <taxon>Sphaeropleales</taxon>
        <taxon>Scenedesmaceae</taxon>
        <taxon>Tetradesmus</taxon>
    </lineage>
</organism>
<evidence type="ECO:0000313" key="7">
    <source>
        <dbReference type="Proteomes" id="UP000256970"/>
    </source>
</evidence>
<evidence type="ECO:0000256" key="5">
    <source>
        <dbReference type="SAM" id="MobiDB-lite"/>
    </source>
</evidence>
<dbReference type="InterPro" id="IPR017853">
    <property type="entry name" value="GH"/>
</dbReference>
<dbReference type="GO" id="GO:0008422">
    <property type="term" value="F:beta-glucosidase activity"/>
    <property type="evidence" value="ECO:0007669"/>
    <property type="project" value="TreeGrafter"/>
</dbReference>
<dbReference type="FunFam" id="3.20.20.80:FF:000041">
    <property type="entry name" value="Beta-glucosidase 7"/>
    <property type="match status" value="1"/>
</dbReference>
<dbReference type="PANTHER" id="PTHR10353:SF36">
    <property type="entry name" value="LP05116P"/>
    <property type="match status" value="1"/>
</dbReference>
<feature type="compositionally biased region" description="Low complexity" evidence="5">
    <location>
        <begin position="83"/>
        <end position="93"/>
    </location>
</feature>
<gene>
    <name evidence="6" type="ORF">BQ4739_LOCUS15302</name>
</gene>
<proteinExistence type="inferred from homology"/>
<reference evidence="6 7" key="1">
    <citation type="submission" date="2016-10" db="EMBL/GenBank/DDBJ databases">
        <authorList>
            <person name="Cai Z."/>
        </authorList>
    </citation>
    <scope>NUCLEOTIDE SEQUENCE [LARGE SCALE GENOMIC DNA]</scope>
</reference>
<sequence>MLHLAQAAPSAPAQAQRSTAAAKPGTGSQQPTPAARTAPPAKGAKVEAAAAAKTNARVAAASQAQFPEDAGWMEPGDNADGSQQQQQQQQLQLPAGMSIPGAPPACTADVVRGMSWGVATAAYQIEGAYNVNKGPSIWDTFVDMPGKIKGGGTGKVAIEHYTRFPADYKLMQQMGVNVHRFSFSWPRIVAGGQGSAVNEAGIAFYHKLIDEMVANGITPVATMYHWDLPQVLQDRYGGWLNEQVVKDFAFYADTLFARFGSKIKYWVTINEPASICDHGYKNGIYAPGVKADRSSLYKCGHNVLLAHAAAVKVYRDKYRSQGAKIGFSTNLVWAEPLTDKPEDKQAAQNKLDREFGWIVDPLFTGRYPASMRGALGDELPKFTEEQKALLKGSIDFIGINIYTARWVWHNSDKPFGWRESSRKDGVPIGDQGGATWLYNAPFAMGNVLRYVGEKYNKAETWITEFGTGITGENTWTGSQVLNDSYRTNFYSGYINSACKSINTYKLNVPMIFAWSLWDNFEWAEGYEVRYGMVHVDFASQERKIKQSGYWWSKHFFTQGKKLAR</sequence>
<evidence type="ECO:0000256" key="4">
    <source>
        <dbReference type="RuleBase" id="RU003690"/>
    </source>
</evidence>
<dbReference type="Gene3D" id="3.20.20.80">
    <property type="entry name" value="Glycosidases"/>
    <property type="match status" value="1"/>
</dbReference>
<feature type="region of interest" description="Disordered" evidence="5">
    <location>
        <begin position="1"/>
        <end position="54"/>
    </location>
</feature>
<dbReference type="GO" id="GO:0005975">
    <property type="term" value="P:carbohydrate metabolic process"/>
    <property type="evidence" value="ECO:0007669"/>
    <property type="project" value="InterPro"/>
</dbReference>
<accession>A0A383WE55</accession>
<keyword evidence="2" id="KW-0378">Hydrolase</keyword>
<evidence type="ECO:0000256" key="2">
    <source>
        <dbReference type="ARBA" id="ARBA00022801"/>
    </source>
</evidence>
<evidence type="ECO:0000313" key="6">
    <source>
        <dbReference type="EMBL" id="SZX74986.1"/>
    </source>
</evidence>
<name>A0A383WE55_TETOB</name>
<keyword evidence="7" id="KW-1185">Reference proteome</keyword>
<comment type="similarity">
    <text evidence="1 4">Belongs to the glycosyl hydrolase 1 family.</text>
</comment>
<protein>
    <recommendedName>
        <fullName evidence="8">Beta-glucosidase</fullName>
    </recommendedName>
</protein>
<feature type="compositionally biased region" description="Low complexity" evidence="5">
    <location>
        <begin position="31"/>
        <end position="54"/>
    </location>
</feature>
<feature type="region of interest" description="Disordered" evidence="5">
    <location>
        <begin position="69"/>
        <end position="99"/>
    </location>
</feature>
<feature type="compositionally biased region" description="Low complexity" evidence="5">
    <location>
        <begin position="1"/>
        <end position="22"/>
    </location>
</feature>
<dbReference type="AlphaFoldDB" id="A0A383WE55"/>
<dbReference type="PANTHER" id="PTHR10353">
    <property type="entry name" value="GLYCOSYL HYDROLASE"/>
    <property type="match status" value="1"/>
</dbReference>
<dbReference type="PRINTS" id="PR00131">
    <property type="entry name" value="GLHYDRLASE1"/>
</dbReference>
<evidence type="ECO:0000256" key="1">
    <source>
        <dbReference type="ARBA" id="ARBA00010838"/>
    </source>
</evidence>
<evidence type="ECO:0000256" key="3">
    <source>
        <dbReference type="ARBA" id="ARBA00023295"/>
    </source>
</evidence>